<dbReference type="AlphaFoldDB" id="A0A4S8JAZ4"/>
<dbReference type="GO" id="GO:0008270">
    <property type="term" value="F:zinc ion binding"/>
    <property type="evidence" value="ECO:0007669"/>
    <property type="project" value="UniProtKB-KW"/>
</dbReference>
<dbReference type="PROSITE" id="PS01168">
    <property type="entry name" value="RIBOSOMAL_S27E"/>
    <property type="match status" value="1"/>
</dbReference>
<dbReference type="InterPro" id="IPR023407">
    <property type="entry name" value="Ribosomal_eS27_Zn-bd_dom_sf"/>
</dbReference>
<comment type="similarity">
    <text evidence="1 5">Belongs to the eukaryotic ribosomal protein eS27 family.</text>
</comment>
<evidence type="ECO:0000256" key="6">
    <source>
        <dbReference type="SAM" id="MobiDB-lite"/>
    </source>
</evidence>
<keyword evidence="5" id="KW-0863">Zinc-finger</keyword>
<dbReference type="EMBL" id="PYDT01000006">
    <property type="protein sequence ID" value="THU58903.1"/>
    <property type="molecule type" value="Genomic_DNA"/>
</dbReference>
<proteinExistence type="inferred from homology"/>
<gene>
    <name evidence="7" type="ORF">C4D60_Mb03t19380</name>
</gene>
<evidence type="ECO:0000313" key="8">
    <source>
        <dbReference type="Proteomes" id="UP000317650"/>
    </source>
</evidence>
<dbReference type="InterPro" id="IPR011332">
    <property type="entry name" value="Ribosomal_zn-bd"/>
</dbReference>
<dbReference type="InterPro" id="IPR000592">
    <property type="entry name" value="Ribosomal_eS27"/>
</dbReference>
<dbReference type="FunFam" id="2.20.25.100:FF:000001">
    <property type="entry name" value="40S ribosomal protein S27"/>
    <property type="match status" value="1"/>
</dbReference>
<dbReference type="GO" id="GO:0003735">
    <property type="term" value="F:structural constituent of ribosome"/>
    <property type="evidence" value="ECO:0007669"/>
    <property type="project" value="InterPro"/>
</dbReference>
<organism evidence="7 8">
    <name type="scientific">Musa balbisiana</name>
    <name type="common">Banana</name>
    <dbReference type="NCBI Taxonomy" id="52838"/>
    <lineage>
        <taxon>Eukaryota</taxon>
        <taxon>Viridiplantae</taxon>
        <taxon>Streptophyta</taxon>
        <taxon>Embryophyta</taxon>
        <taxon>Tracheophyta</taxon>
        <taxon>Spermatophyta</taxon>
        <taxon>Magnoliopsida</taxon>
        <taxon>Liliopsida</taxon>
        <taxon>Zingiberales</taxon>
        <taxon>Musaceae</taxon>
        <taxon>Musa</taxon>
    </lineage>
</organism>
<keyword evidence="2 5" id="KW-0862">Zinc</keyword>
<dbReference type="Proteomes" id="UP000317650">
    <property type="component" value="Chromosome 3"/>
</dbReference>
<dbReference type="GO" id="GO:1990904">
    <property type="term" value="C:ribonucleoprotein complex"/>
    <property type="evidence" value="ECO:0007669"/>
    <property type="project" value="UniProtKB-KW"/>
</dbReference>
<feature type="region of interest" description="Disordered" evidence="6">
    <location>
        <begin position="274"/>
        <end position="294"/>
    </location>
</feature>
<dbReference type="STRING" id="52838.A0A4S8JAZ4"/>
<protein>
    <recommendedName>
        <fullName evidence="5">40S ribosomal protein S27</fullName>
    </recommendedName>
</protein>
<name>A0A4S8JAZ4_MUSBA</name>
<dbReference type="GO" id="GO:0006412">
    <property type="term" value="P:translation"/>
    <property type="evidence" value="ECO:0007669"/>
    <property type="project" value="InterPro"/>
</dbReference>
<accession>A0A4S8JAZ4</accession>
<dbReference type="Pfam" id="PF01667">
    <property type="entry name" value="Ribosomal_S27e"/>
    <property type="match status" value="1"/>
</dbReference>
<comment type="caution">
    <text evidence="7">The sequence shown here is derived from an EMBL/GenBank/DDBJ whole genome shotgun (WGS) entry which is preliminary data.</text>
</comment>
<dbReference type="SUPFAM" id="SSF57829">
    <property type="entry name" value="Zn-binding ribosomal proteins"/>
    <property type="match status" value="1"/>
</dbReference>
<evidence type="ECO:0000256" key="3">
    <source>
        <dbReference type="ARBA" id="ARBA00022980"/>
    </source>
</evidence>
<evidence type="ECO:0000256" key="4">
    <source>
        <dbReference type="ARBA" id="ARBA00023274"/>
    </source>
</evidence>
<dbReference type="GO" id="GO:0005840">
    <property type="term" value="C:ribosome"/>
    <property type="evidence" value="ECO:0007669"/>
    <property type="project" value="UniProtKB-KW"/>
</dbReference>
<sequence>MSHVSETNGPHPHIWAQPISLGFPSVKANRRFRSNVLPNDVDLLNPPAELEKRRHKLKRLVQSPNSFFMDVKCQGCFNITTVFSHSQTVVVCGNCQTVLCQPTGGRAKLTEGCSFRRKATSGDSDAISSCPVGSLHFEMEPAKMENFHVRLNSTDQIYQDSMYDRKSIFWQVDDQPCPRAEVICPRPRRATRIPYFMHSLNRVNGKPKGILPIHRVDCASEILDLLLSKDASEGDSDSSSQVGFFCGSPPARTNNPVVHDSEFGKQSLFLDSPKGISPSMKQAGRVERGSPTCGSSPKARIEGFACSNSESQCIVPAFA</sequence>
<evidence type="ECO:0000256" key="5">
    <source>
        <dbReference type="RuleBase" id="RU000671"/>
    </source>
</evidence>
<keyword evidence="5" id="KW-0479">Metal-binding</keyword>
<evidence type="ECO:0000256" key="1">
    <source>
        <dbReference type="ARBA" id="ARBA00010919"/>
    </source>
</evidence>
<dbReference type="PANTHER" id="PTHR11594">
    <property type="entry name" value="40S RIBOSOMAL PROTEIN S27"/>
    <property type="match status" value="1"/>
</dbReference>
<comment type="cofactor">
    <cofactor evidence="5">
        <name>Zn(2+)</name>
        <dbReference type="ChEBI" id="CHEBI:29105"/>
    </cofactor>
    <text evidence="5">Binds 1 zinc ion per subunit.</text>
</comment>
<reference evidence="7 8" key="1">
    <citation type="journal article" date="2019" name="Nat. Plants">
        <title>Genome sequencing of Musa balbisiana reveals subgenome evolution and function divergence in polyploid bananas.</title>
        <authorList>
            <person name="Yao X."/>
        </authorList>
    </citation>
    <scope>NUCLEOTIDE SEQUENCE [LARGE SCALE GENOMIC DNA]</scope>
    <source>
        <strain evidence="8">cv. DH-PKW</strain>
        <tissue evidence="7">Leaves</tissue>
    </source>
</reference>
<evidence type="ECO:0000313" key="7">
    <source>
        <dbReference type="EMBL" id="THU58903.1"/>
    </source>
</evidence>
<keyword evidence="3 5" id="KW-0689">Ribosomal protein</keyword>
<dbReference type="HAMAP" id="MF_00371">
    <property type="entry name" value="Ribosomal_eS27"/>
    <property type="match status" value="1"/>
</dbReference>
<keyword evidence="4 5" id="KW-0687">Ribonucleoprotein</keyword>
<evidence type="ECO:0000256" key="2">
    <source>
        <dbReference type="ARBA" id="ARBA00022833"/>
    </source>
</evidence>
<dbReference type="Gene3D" id="2.20.25.100">
    <property type="entry name" value="Zn-binding ribosomal proteins"/>
    <property type="match status" value="1"/>
</dbReference>
<keyword evidence="8" id="KW-1185">Reference proteome</keyword>